<name>A0A4R6VCS7_9PAST</name>
<comment type="caution">
    <text evidence="3">The sequence shown here is derived from an EMBL/GenBank/DDBJ whole genome shotgun (WGS) entry which is preliminary data.</text>
</comment>
<dbReference type="Pfam" id="PF22688">
    <property type="entry name" value="Hda_lid"/>
    <property type="match status" value="1"/>
</dbReference>
<dbReference type="NCBIfam" id="TIGR03420">
    <property type="entry name" value="DnaA_homol_Hda"/>
    <property type="match status" value="1"/>
</dbReference>
<dbReference type="InterPro" id="IPR017788">
    <property type="entry name" value="Hda"/>
</dbReference>
<evidence type="ECO:0000259" key="2">
    <source>
        <dbReference type="Pfam" id="PF22688"/>
    </source>
</evidence>
<feature type="domain" description="Hda lid" evidence="2">
    <location>
        <begin position="166"/>
        <end position="230"/>
    </location>
</feature>
<dbReference type="InterPro" id="IPR055199">
    <property type="entry name" value="Hda_lid"/>
</dbReference>
<dbReference type="Gene3D" id="1.10.8.60">
    <property type="match status" value="1"/>
</dbReference>
<gene>
    <name evidence="3" type="ORF">EDC45_1165</name>
</gene>
<proteinExistence type="predicted"/>
<protein>
    <submittedName>
        <fullName evidence="3">Regulatory inactivation of DnaA Hda protein</fullName>
    </submittedName>
</protein>
<keyword evidence="4" id="KW-1185">Reference proteome</keyword>
<dbReference type="AlphaFoldDB" id="A0A4R6VCS7"/>
<accession>A0A4R6VCS7</accession>
<dbReference type="EMBL" id="SNYQ01000003">
    <property type="protein sequence ID" value="TDQ58093.1"/>
    <property type="molecule type" value="Genomic_DNA"/>
</dbReference>
<dbReference type="InterPro" id="IPR027417">
    <property type="entry name" value="P-loop_NTPase"/>
</dbReference>
<dbReference type="GO" id="GO:0006270">
    <property type="term" value="P:DNA replication initiation"/>
    <property type="evidence" value="ECO:0007669"/>
    <property type="project" value="TreeGrafter"/>
</dbReference>
<evidence type="ECO:0000259" key="1">
    <source>
        <dbReference type="Pfam" id="PF00308"/>
    </source>
</evidence>
<dbReference type="Proteomes" id="UP000295657">
    <property type="component" value="Unassembled WGS sequence"/>
</dbReference>
<organism evidence="3 4">
    <name type="scientific">Mesocricetibacter intestinalis</name>
    <dbReference type="NCBI Taxonomy" id="1521930"/>
    <lineage>
        <taxon>Bacteria</taxon>
        <taxon>Pseudomonadati</taxon>
        <taxon>Pseudomonadota</taxon>
        <taxon>Gammaproteobacteria</taxon>
        <taxon>Pasteurellales</taxon>
        <taxon>Pasteurellaceae</taxon>
        <taxon>Mesocricetibacter</taxon>
    </lineage>
</organism>
<feature type="domain" description="Chromosomal replication initiator protein DnaA ATPAse" evidence="1">
    <location>
        <begin position="19"/>
        <end position="156"/>
    </location>
</feature>
<dbReference type="NCBIfam" id="NF005982">
    <property type="entry name" value="PRK08084.1"/>
    <property type="match status" value="1"/>
</dbReference>
<dbReference type="SUPFAM" id="SSF52540">
    <property type="entry name" value="P-loop containing nucleoside triphosphate hydrolases"/>
    <property type="match status" value="1"/>
</dbReference>
<dbReference type="GO" id="GO:0032297">
    <property type="term" value="P:negative regulation of DNA-templated DNA replication initiation"/>
    <property type="evidence" value="ECO:0007669"/>
    <property type="project" value="InterPro"/>
</dbReference>
<dbReference type="PANTHER" id="PTHR30050:SF5">
    <property type="entry name" value="DNAA REGULATORY INACTIVATOR HDA"/>
    <property type="match status" value="1"/>
</dbReference>
<dbReference type="PANTHER" id="PTHR30050">
    <property type="entry name" value="CHROMOSOMAL REPLICATION INITIATOR PROTEIN DNAA"/>
    <property type="match status" value="1"/>
</dbReference>
<dbReference type="RefSeq" id="WP_133544386.1">
    <property type="nucleotide sequence ID" value="NZ_SNYQ01000003.1"/>
</dbReference>
<dbReference type="InterPro" id="IPR013317">
    <property type="entry name" value="DnaA_dom"/>
</dbReference>
<dbReference type="Pfam" id="PF00308">
    <property type="entry name" value="Bac_DnaA"/>
    <property type="match status" value="1"/>
</dbReference>
<evidence type="ECO:0000313" key="3">
    <source>
        <dbReference type="EMBL" id="TDQ58093.1"/>
    </source>
</evidence>
<sequence length="232" mass="26491">MLDNQLPLPIHQIDDDSLDNFFVGGNSLLLASLLKNLEKTEQQFFYLWGTRSCGKSHLLKAISNRVLTEGRPAIYVPLSKSRYFSPAVLENLERQDAVCLDDLQAVVGQPEWEIAIFDLFNRIKEGGRTLLLISALQSPHALPVELPDLASRLMWGEIYQLHELNDEQKIRALQQDARRRGIELPDETASFLLKRLKRDMKTLFEALLRLDKASLQAQRKLTIPFVKETLGL</sequence>
<dbReference type="OrthoDB" id="9784878at2"/>
<evidence type="ECO:0000313" key="4">
    <source>
        <dbReference type="Proteomes" id="UP000295657"/>
    </source>
</evidence>
<reference evidence="3 4" key="1">
    <citation type="submission" date="2019-03" db="EMBL/GenBank/DDBJ databases">
        <title>Genomic Encyclopedia of Type Strains, Phase IV (KMG-IV): sequencing the most valuable type-strain genomes for metagenomic binning, comparative biology and taxonomic classification.</title>
        <authorList>
            <person name="Goeker M."/>
        </authorList>
    </citation>
    <scope>NUCLEOTIDE SEQUENCE [LARGE SCALE GENOMIC DNA]</scope>
    <source>
        <strain evidence="3 4">DSM 28403</strain>
    </source>
</reference>
<dbReference type="Gene3D" id="3.40.50.300">
    <property type="entry name" value="P-loop containing nucleotide triphosphate hydrolases"/>
    <property type="match status" value="1"/>
</dbReference>